<dbReference type="InterPro" id="IPR003613">
    <property type="entry name" value="Ubox_domain"/>
</dbReference>
<evidence type="ECO:0000256" key="11">
    <source>
        <dbReference type="SAM" id="Coils"/>
    </source>
</evidence>
<dbReference type="InterPro" id="IPR013083">
    <property type="entry name" value="Znf_RING/FYVE/PHD"/>
</dbReference>
<feature type="domain" description="U-box" evidence="13">
    <location>
        <begin position="1132"/>
        <end position="1206"/>
    </location>
</feature>
<evidence type="ECO:0000259" key="13">
    <source>
        <dbReference type="PROSITE" id="PS51698"/>
    </source>
</evidence>
<gene>
    <name evidence="14" type="ORF">UBRO2_02425</name>
</gene>
<dbReference type="AlphaFoldDB" id="A0A8H8QLZ5"/>
<evidence type="ECO:0000256" key="4">
    <source>
        <dbReference type="ARBA" id="ARBA00004906"/>
    </source>
</evidence>
<feature type="compositionally biased region" description="Basic and acidic residues" evidence="12">
    <location>
        <begin position="973"/>
        <end position="982"/>
    </location>
</feature>
<dbReference type="PANTHER" id="PTHR13931">
    <property type="entry name" value="UBIQUITINATION FACTOR E4"/>
    <property type="match status" value="1"/>
</dbReference>
<dbReference type="GO" id="GO:0036503">
    <property type="term" value="P:ERAD pathway"/>
    <property type="evidence" value="ECO:0007669"/>
    <property type="project" value="InterPro"/>
</dbReference>
<feature type="region of interest" description="Disordered" evidence="12">
    <location>
        <begin position="367"/>
        <end position="386"/>
    </location>
</feature>
<dbReference type="InterPro" id="IPR019474">
    <property type="entry name" value="Ub_conjug_fac_E4_core"/>
</dbReference>
<evidence type="ECO:0000313" key="15">
    <source>
        <dbReference type="Proteomes" id="UP000658997"/>
    </source>
</evidence>
<feature type="region of interest" description="Disordered" evidence="12">
    <location>
        <begin position="16"/>
        <end position="43"/>
    </location>
</feature>
<keyword evidence="8" id="KW-0808">Transferase</keyword>
<dbReference type="GO" id="GO:0034450">
    <property type="term" value="F:ubiquitin-ubiquitin ligase activity"/>
    <property type="evidence" value="ECO:0007669"/>
    <property type="project" value="InterPro"/>
</dbReference>
<evidence type="ECO:0000256" key="8">
    <source>
        <dbReference type="ARBA" id="ARBA00022679"/>
    </source>
</evidence>
<keyword evidence="9" id="KW-0833">Ubl conjugation pathway</keyword>
<keyword evidence="10" id="KW-0539">Nucleus</keyword>
<comment type="catalytic activity">
    <reaction evidence="1">
        <text>S-ubiquitinyl-[E2 ubiquitin-conjugating enzyme]-L-cysteine + [acceptor protein]-L-lysine = [E2 ubiquitin-conjugating enzyme]-L-cysteine + N(6)-ubiquitinyl-[acceptor protein]-L-lysine.</text>
        <dbReference type="EC" id="2.3.2.27"/>
    </reaction>
</comment>
<dbReference type="InterPro" id="IPR045132">
    <property type="entry name" value="UBE4"/>
</dbReference>
<reference evidence="14" key="1">
    <citation type="submission" date="2018-08" db="EMBL/GenBank/DDBJ databases">
        <authorList>
            <person name="Guldener U."/>
        </authorList>
    </citation>
    <scope>NUCLEOTIDE SEQUENCE</scope>
    <source>
        <strain evidence="14">UB2</strain>
    </source>
</reference>
<dbReference type="PANTHER" id="PTHR13931:SF2">
    <property type="entry name" value="UBIQUITIN CONJUGATION FACTOR E4 B"/>
    <property type="match status" value="1"/>
</dbReference>
<dbReference type="GO" id="GO:0005634">
    <property type="term" value="C:nucleus"/>
    <property type="evidence" value="ECO:0007669"/>
    <property type="project" value="UniProtKB-SubCell"/>
</dbReference>
<dbReference type="CDD" id="cd16657">
    <property type="entry name" value="RING-Ubox_UBE4A"/>
    <property type="match status" value="1"/>
</dbReference>
<keyword evidence="7" id="KW-0963">Cytoplasm</keyword>
<evidence type="ECO:0000256" key="1">
    <source>
        <dbReference type="ARBA" id="ARBA00000900"/>
    </source>
</evidence>
<evidence type="ECO:0000256" key="7">
    <source>
        <dbReference type="ARBA" id="ARBA00022490"/>
    </source>
</evidence>
<accession>A0A8H8QLZ5</accession>
<proteinExistence type="inferred from homology"/>
<dbReference type="Proteomes" id="UP000658997">
    <property type="component" value="Unassembled WGS sequence"/>
</dbReference>
<comment type="similarity">
    <text evidence="5">Belongs to the ubiquitin conjugation factor E4 family.</text>
</comment>
<protein>
    <recommendedName>
        <fullName evidence="6">RING-type E3 ubiquitin transferase</fullName>
        <ecNumber evidence="6">2.3.2.27</ecNumber>
    </recommendedName>
</protein>
<comment type="pathway">
    <text evidence="4">Protein modification; protein ubiquitination.</text>
</comment>
<dbReference type="EMBL" id="ULHB01000037">
    <property type="protein sequence ID" value="SYW78233.1"/>
    <property type="molecule type" value="Genomic_DNA"/>
</dbReference>
<evidence type="ECO:0000256" key="12">
    <source>
        <dbReference type="SAM" id="MobiDB-lite"/>
    </source>
</evidence>
<dbReference type="UniPathway" id="UPA00143"/>
<comment type="caution">
    <text evidence="14">The sequence shown here is derived from an EMBL/GenBank/DDBJ whole genome shotgun (WGS) entry which is preliminary data.</text>
</comment>
<evidence type="ECO:0000256" key="2">
    <source>
        <dbReference type="ARBA" id="ARBA00004123"/>
    </source>
</evidence>
<comment type="subcellular location">
    <subcellularLocation>
        <location evidence="3">Cytoplasm</location>
    </subcellularLocation>
    <subcellularLocation>
        <location evidence="2">Nucleus</location>
    </subcellularLocation>
</comment>
<evidence type="ECO:0000256" key="3">
    <source>
        <dbReference type="ARBA" id="ARBA00004496"/>
    </source>
</evidence>
<evidence type="ECO:0000256" key="10">
    <source>
        <dbReference type="ARBA" id="ARBA00023242"/>
    </source>
</evidence>
<keyword evidence="11" id="KW-0175">Coiled coil</keyword>
<evidence type="ECO:0000256" key="6">
    <source>
        <dbReference type="ARBA" id="ARBA00012483"/>
    </source>
</evidence>
<keyword evidence="15" id="KW-1185">Reference proteome</keyword>
<dbReference type="Pfam" id="PF04564">
    <property type="entry name" value="U-box"/>
    <property type="match status" value="1"/>
</dbReference>
<dbReference type="GO" id="GO:0005737">
    <property type="term" value="C:cytoplasm"/>
    <property type="evidence" value="ECO:0007669"/>
    <property type="project" value="UniProtKB-SubCell"/>
</dbReference>
<dbReference type="FunFam" id="3.30.40.10:FF:000055">
    <property type="entry name" value="Ubiquitin conjugation factor e4 a"/>
    <property type="match status" value="1"/>
</dbReference>
<sequence>MVAADKNLHKNGCVGEEASSRFSNKTKKNARVSAEQRSPTRVRAAHEKDACDAQQLDHHYSDHLLNFLLLTSPLTKLSAFLRTRLPKDPFYKSTKGKKSSARLWIRNRAVRRSSSPYVWRLPVLAAMLTSFDEWQHAAVSTIFNVTLGRWEAEASGWEKTYLKELADELSSESPGSTPKLSSSIADQILIARLSLDPNGDVMSDDAEHILILASLPKGQTSWDYLIACWKKARTEESRVRKTLSPADQPKALAALEEIRALLISYAGLVLQTPDMFPNATKPNGTPLSPMVLVDCLTRVSSSISSLGFSSSDVSSSSHSATDLTTKFETVDGDDLSVFLNELAARFGNDEGLDEILGPAFTELTRRIRDGDRGPDTPAPSSSITNALPVNGRVDAAALGQAVANNNVQQVLADLLAGRIPGGRAGAGPQGAFQKPNEGLTIAGLEWRPYVNAVVEAVEIKPIASMLAHLPNFDPPNTIGSRIELDSLFGPMLRLSAFPDAYPSIVQHYFANAASQNQQEADSNFRSIQSTMEIVHTLNFRIFNALVRSGPQAREKVLAYWGHACVLNAKRGAMQVQQELVASDGYMVNLYEMLLRFADPFMDAGLTKIDRIDLEYLRKQMRFDITDLTRINATEAEAKEWTERGRAEPAGAPANFITEVFYLAVRLNNLGLGKAVRRIDEKEKEMSRFKKRIAETEADRAMWSALPQAPQYETFLKRAKAEVDRLHGEIYAAQSQLMAPDFLQKVITFNCFLMTWLIRVAEPKATHPHPQVSLPLPQDVPTRLRMLPEHMFEDICDVMLFVSRVSAPLSEAAKNDLVTFCTTFLSSGWYIKNPFLKAKLAEILFYNVIPWGRHTNGILSDTLNIHGLALQHLVPALMSFWIEAENTGSHTQFYDKFNIRYHLSQIFKSIWSNRKHKEQIHRQAQASESDFVVFINRLMNDVTYLLDDALDKLQELHTKQSESEQEAGGSAQEQQEREGHIRGVEQTIKSDLQLGTEFMRLLIDFTGETADAFMTPEVVDRLAAMLDYNLDLMAGPKCQNLKVKDPKKVHFEPRNLLRMIMSVYLNLCSKGEFVAAIARDGRSYSKLVFEKAGGIAAKYMLKSPPELDAWAGMISQVEEKRQMEQDEEEDLGEVPDEYLDPLMATVMKDPVLLPRSKTVVDRSTIKAHLLSDSTDPFNRSPLKIEDVIPDTELKQKIEAWIAERRRK</sequence>
<dbReference type="GO" id="GO:0000151">
    <property type="term" value="C:ubiquitin ligase complex"/>
    <property type="evidence" value="ECO:0007669"/>
    <property type="project" value="InterPro"/>
</dbReference>
<dbReference type="Gene3D" id="3.30.40.10">
    <property type="entry name" value="Zinc/RING finger domain, C3HC4 (zinc finger)"/>
    <property type="match status" value="1"/>
</dbReference>
<feature type="coiled-coil region" evidence="11">
    <location>
        <begin position="671"/>
        <end position="735"/>
    </location>
</feature>
<evidence type="ECO:0000256" key="9">
    <source>
        <dbReference type="ARBA" id="ARBA00022786"/>
    </source>
</evidence>
<dbReference type="Pfam" id="PF10408">
    <property type="entry name" value="Ufd2P_core"/>
    <property type="match status" value="1"/>
</dbReference>
<dbReference type="GO" id="GO:0000209">
    <property type="term" value="P:protein polyubiquitination"/>
    <property type="evidence" value="ECO:0007669"/>
    <property type="project" value="TreeGrafter"/>
</dbReference>
<evidence type="ECO:0000256" key="5">
    <source>
        <dbReference type="ARBA" id="ARBA00007434"/>
    </source>
</evidence>
<dbReference type="PROSITE" id="PS51698">
    <property type="entry name" value="U_BOX"/>
    <property type="match status" value="1"/>
</dbReference>
<dbReference type="GO" id="GO:0006511">
    <property type="term" value="P:ubiquitin-dependent protein catabolic process"/>
    <property type="evidence" value="ECO:0007669"/>
    <property type="project" value="InterPro"/>
</dbReference>
<organism evidence="14 15">
    <name type="scientific">Ustilago bromivora</name>
    <dbReference type="NCBI Taxonomy" id="307758"/>
    <lineage>
        <taxon>Eukaryota</taxon>
        <taxon>Fungi</taxon>
        <taxon>Dikarya</taxon>
        <taxon>Basidiomycota</taxon>
        <taxon>Ustilaginomycotina</taxon>
        <taxon>Ustilaginomycetes</taxon>
        <taxon>Ustilaginales</taxon>
        <taxon>Ustilaginaceae</taxon>
        <taxon>Ustilago</taxon>
    </lineage>
</organism>
<name>A0A8H8QLZ5_9BASI</name>
<evidence type="ECO:0000313" key="14">
    <source>
        <dbReference type="EMBL" id="SYW78233.1"/>
    </source>
</evidence>
<feature type="region of interest" description="Disordered" evidence="12">
    <location>
        <begin position="956"/>
        <end position="982"/>
    </location>
</feature>
<dbReference type="EC" id="2.3.2.27" evidence="6"/>
<dbReference type="SUPFAM" id="SSF57850">
    <property type="entry name" value="RING/U-box"/>
    <property type="match status" value="1"/>
</dbReference>
<dbReference type="SMART" id="SM00504">
    <property type="entry name" value="Ubox"/>
    <property type="match status" value="1"/>
</dbReference>